<dbReference type="WBParaSite" id="ACRNAN_Path_344.g1323.t1">
    <property type="protein sequence ID" value="ACRNAN_Path_344.g1323.t1"/>
    <property type="gene ID" value="ACRNAN_Path_344.g1323"/>
</dbReference>
<sequence length="132" mass="14827">MGHTVQQKPFPNQVHNQPSNSQGMQPIQPLAFQHNQGNNVAHQNNNNQARQDIPIDNTPITHNMVEKLNEAVNETRGNEEKALMEDIVKIYESSGGTRVQKWDQVVSTIESSKLSLNEKQKLYQIVANATSV</sequence>
<reference evidence="3" key="1">
    <citation type="submission" date="2022-11" db="UniProtKB">
        <authorList>
            <consortium name="WormBaseParasite"/>
        </authorList>
    </citation>
    <scope>IDENTIFICATION</scope>
</reference>
<organism evidence="2 3">
    <name type="scientific">Acrobeloides nanus</name>
    <dbReference type="NCBI Taxonomy" id="290746"/>
    <lineage>
        <taxon>Eukaryota</taxon>
        <taxon>Metazoa</taxon>
        <taxon>Ecdysozoa</taxon>
        <taxon>Nematoda</taxon>
        <taxon>Chromadorea</taxon>
        <taxon>Rhabditida</taxon>
        <taxon>Tylenchina</taxon>
        <taxon>Cephalobomorpha</taxon>
        <taxon>Cephaloboidea</taxon>
        <taxon>Cephalobidae</taxon>
        <taxon>Acrobeloides</taxon>
    </lineage>
</organism>
<feature type="compositionally biased region" description="Low complexity" evidence="1">
    <location>
        <begin position="33"/>
        <end position="51"/>
    </location>
</feature>
<protein>
    <submittedName>
        <fullName evidence="3">Uncharacterized protein</fullName>
    </submittedName>
</protein>
<accession>A0A914C5K3</accession>
<feature type="compositionally biased region" description="Polar residues" evidence="1">
    <location>
        <begin position="1"/>
        <end position="25"/>
    </location>
</feature>
<keyword evidence="2" id="KW-1185">Reference proteome</keyword>
<proteinExistence type="predicted"/>
<name>A0A914C5K3_9BILA</name>
<evidence type="ECO:0000256" key="1">
    <source>
        <dbReference type="SAM" id="MobiDB-lite"/>
    </source>
</evidence>
<feature type="region of interest" description="Disordered" evidence="1">
    <location>
        <begin position="1"/>
        <end position="57"/>
    </location>
</feature>
<evidence type="ECO:0000313" key="2">
    <source>
        <dbReference type="Proteomes" id="UP000887540"/>
    </source>
</evidence>
<evidence type="ECO:0000313" key="3">
    <source>
        <dbReference type="WBParaSite" id="ACRNAN_Path_344.g1323.t1"/>
    </source>
</evidence>
<dbReference type="AlphaFoldDB" id="A0A914C5K3"/>
<dbReference type="Proteomes" id="UP000887540">
    <property type="component" value="Unplaced"/>
</dbReference>